<reference evidence="2 3" key="1">
    <citation type="submission" date="2023-07" db="EMBL/GenBank/DDBJ databases">
        <title>Sorghum-associated microbial communities from plants grown in Nebraska, USA.</title>
        <authorList>
            <person name="Schachtman D."/>
        </authorList>
    </citation>
    <scope>NUCLEOTIDE SEQUENCE [LARGE SCALE GENOMIC DNA]</scope>
    <source>
        <strain evidence="2 3">CC482</strain>
    </source>
</reference>
<keyword evidence="1" id="KW-0812">Transmembrane</keyword>
<protein>
    <submittedName>
        <fullName evidence="2">Uncharacterized protein</fullName>
    </submittedName>
</protein>
<dbReference type="Proteomes" id="UP001229346">
    <property type="component" value="Unassembled WGS sequence"/>
</dbReference>
<feature type="transmembrane region" description="Helical" evidence="1">
    <location>
        <begin position="192"/>
        <end position="212"/>
    </location>
</feature>
<sequence>MPGIFKDRFYDSALGAVVSNGFIAPAACVFIAAFGVGLWWILLIVAGFMGIEETFILLGIYEHHWWKSIYSTIGFTILFLTGKWLWHKIHGLSHPYFFRLIVIYLINVSLQGSVFFFYIVLFHQIEFHFGWFEDPSRDTIAFATLIVHIDSILYALVVSLRAHWFWKASLIAGLGCCFLWLIHLGILFTSGIWPVIVLILLQIGALLLLIGIHRTLTVKSAADGHF</sequence>
<feature type="transmembrane region" description="Helical" evidence="1">
    <location>
        <begin position="140"/>
        <end position="157"/>
    </location>
</feature>
<organism evidence="2 3">
    <name type="scientific">Paenibacillus harenae</name>
    <dbReference type="NCBI Taxonomy" id="306543"/>
    <lineage>
        <taxon>Bacteria</taxon>
        <taxon>Bacillati</taxon>
        <taxon>Bacillota</taxon>
        <taxon>Bacilli</taxon>
        <taxon>Bacillales</taxon>
        <taxon>Paenibacillaceae</taxon>
        <taxon>Paenibacillus</taxon>
    </lineage>
</organism>
<keyword evidence="1" id="KW-0472">Membrane</keyword>
<feature type="transmembrane region" description="Helical" evidence="1">
    <location>
        <begin position="21"/>
        <end position="49"/>
    </location>
</feature>
<accession>A0ABT9U8Z5</accession>
<feature type="transmembrane region" description="Helical" evidence="1">
    <location>
        <begin position="69"/>
        <end position="86"/>
    </location>
</feature>
<keyword evidence="3" id="KW-1185">Reference proteome</keyword>
<feature type="transmembrane region" description="Helical" evidence="1">
    <location>
        <begin position="164"/>
        <end position="186"/>
    </location>
</feature>
<comment type="caution">
    <text evidence="2">The sequence shown here is derived from an EMBL/GenBank/DDBJ whole genome shotgun (WGS) entry which is preliminary data.</text>
</comment>
<evidence type="ECO:0000313" key="3">
    <source>
        <dbReference type="Proteomes" id="UP001229346"/>
    </source>
</evidence>
<dbReference type="RefSeq" id="WP_307208162.1">
    <property type="nucleotide sequence ID" value="NZ_JAUSSU010000016.1"/>
</dbReference>
<proteinExistence type="predicted"/>
<name>A0ABT9U8Z5_PAEHA</name>
<gene>
    <name evidence="2" type="ORF">J2T15_005604</name>
</gene>
<evidence type="ECO:0000256" key="1">
    <source>
        <dbReference type="SAM" id="Phobius"/>
    </source>
</evidence>
<keyword evidence="1" id="KW-1133">Transmembrane helix</keyword>
<evidence type="ECO:0000313" key="2">
    <source>
        <dbReference type="EMBL" id="MDQ0116128.1"/>
    </source>
</evidence>
<feature type="transmembrane region" description="Helical" evidence="1">
    <location>
        <begin position="98"/>
        <end position="120"/>
    </location>
</feature>
<dbReference type="EMBL" id="JAUSSU010000016">
    <property type="protein sequence ID" value="MDQ0116128.1"/>
    <property type="molecule type" value="Genomic_DNA"/>
</dbReference>